<keyword evidence="1" id="KW-0472">Membrane</keyword>
<organism evidence="2 3">
    <name type="scientific">Candidatus Uhrbacteria bacterium RIFCSPHIGHO2_12_FULL_60_25</name>
    <dbReference type="NCBI Taxonomy" id="1802399"/>
    <lineage>
        <taxon>Bacteria</taxon>
        <taxon>Candidatus Uhriibacteriota</taxon>
    </lineage>
</organism>
<dbReference type="Proteomes" id="UP000176603">
    <property type="component" value="Unassembled WGS sequence"/>
</dbReference>
<sequence>MHAYSEKSASRYILVTLAVVLFVTAMVLVILQNTSFKTTGFGIKTYGDGYVDGFTKARELASQAGLPSLPTRQALSGTITDVATDSVTFTAMGLVMDERVDGVGLTRAAYVTKDTVIVLMSLRPAEEMQKLQQAFAEQMGKLKPGGSPPTPPSPFVAKEIALTDVQTGDLVTAFSTNQEDVARAESFYASRLEIRRTRR</sequence>
<reference evidence="2 3" key="1">
    <citation type="journal article" date="2016" name="Nat. Commun.">
        <title>Thousands of microbial genomes shed light on interconnected biogeochemical processes in an aquifer system.</title>
        <authorList>
            <person name="Anantharaman K."/>
            <person name="Brown C.T."/>
            <person name="Hug L.A."/>
            <person name="Sharon I."/>
            <person name="Castelle C.J."/>
            <person name="Probst A.J."/>
            <person name="Thomas B.C."/>
            <person name="Singh A."/>
            <person name="Wilkins M.J."/>
            <person name="Karaoz U."/>
            <person name="Brodie E.L."/>
            <person name="Williams K.H."/>
            <person name="Hubbard S.S."/>
            <person name="Banfield J.F."/>
        </authorList>
    </citation>
    <scope>NUCLEOTIDE SEQUENCE [LARGE SCALE GENOMIC DNA]</scope>
</reference>
<comment type="caution">
    <text evidence="2">The sequence shown here is derived from an EMBL/GenBank/DDBJ whole genome shotgun (WGS) entry which is preliminary data.</text>
</comment>
<evidence type="ECO:0000313" key="2">
    <source>
        <dbReference type="EMBL" id="OGL78198.1"/>
    </source>
</evidence>
<evidence type="ECO:0000313" key="3">
    <source>
        <dbReference type="Proteomes" id="UP000176603"/>
    </source>
</evidence>
<accession>A0A1F7UKH4</accession>
<evidence type="ECO:0000256" key="1">
    <source>
        <dbReference type="SAM" id="Phobius"/>
    </source>
</evidence>
<keyword evidence="1" id="KW-0812">Transmembrane</keyword>
<keyword evidence="1" id="KW-1133">Transmembrane helix</keyword>
<name>A0A1F7UKH4_9BACT</name>
<gene>
    <name evidence="2" type="ORF">A3E39_03000</name>
</gene>
<dbReference type="AlphaFoldDB" id="A0A1F7UKH4"/>
<dbReference type="EMBL" id="MGEH01000036">
    <property type="protein sequence ID" value="OGL78198.1"/>
    <property type="molecule type" value="Genomic_DNA"/>
</dbReference>
<protein>
    <submittedName>
        <fullName evidence="2">Uncharacterized protein</fullName>
    </submittedName>
</protein>
<proteinExistence type="predicted"/>
<feature type="transmembrane region" description="Helical" evidence="1">
    <location>
        <begin position="12"/>
        <end position="31"/>
    </location>
</feature>